<feature type="domain" description="Peptidase S53" evidence="17">
    <location>
        <begin position="222"/>
        <end position="632"/>
    </location>
</feature>
<dbReference type="GO" id="GO:0005576">
    <property type="term" value="C:extracellular region"/>
    <property type="evidence" value="ECO:0007669"/>
    <property type="project" value="UniProtKB-SubCell"/>
</dbReference>
<feature type="binding site" evidence="15">
    <location>
        <position position="592"/>
    </location>
    <ligand>
        <name>Ca(2+)</name>
        <dbReference type="ChEBI" id="CHEBI:29108"/>
    </ligand>
</feature>
<sequence length="633" mass="67815">MLLSLACYTVLAAVAAAQTLSPSVQHAKRTNLPASWSRVRRHAPDTVLPLRFGLTQPNVDMHMLERLLNDVAHPDSPSYGQHWSPARVANHFAPSYETVHTVMSWITKNGFTKDRVRVSKSKGWVMVNATVAETESLLGTEYHVFVHDTTGREHIACDSYNLPAHIVPHVEIVTPTVDFNAILSKRSSTHISIGEPGTGTVSPIHTGTVSSIRAGLEDCDTQITPECLRALYEFKYTPVAAQKNLYGIVEYTPQAYVPADLDMFATNFSSSLIGARPKLASIDGGVVQTTSQNFSFNGESNLDLQYGMNLVTHKQEVTLYQVGDLEMGASFNNLLDALDGTFCDFEGGDDPLNDGIYPDTAPGGYQGHDCGTVKPANVISTSYGYNEADLSPAYTARQCAEYAKLGMMGVTVLYSSGDKGVAGNLGLCLNPDGSQTVDGKIFNPSFPSTCPFVTAISATQVINGSKVTDPESACQKVIFSGGGFSNYFAIPDYQKGAVEKYLTYNRPPYSNTTYNSTGTSRAYPDISANGANYVVASDGAFGLVFGTSASAPVVGAMLTMINDARLAAGKKTIGFINPVIYSPAFEGAFHDITSGTNPGCGTEGFMTAEGYDPVTGLGTPNFSKLLKLWLLLP</sequence>
<comment type="cofactor">
    <cofactor evidence="15">
        <name>Ca(2+)</name>
        <dbReference type="ChEBI" id="CHEBI:29108"/>
    </cofactor>
    <text evidence="15">Binds 1 Ca(2+) ion per subunit.</text>
</comment>
<dbReference type="SUPFAM" id="SSF54897">
    <property type="entry name" value="Protease propeptides/inhibitors"/>
    <property type="match status" value="1"/>
</dbReference>
<dbReference type="InterPro" id="IPR015366">
    <property type="entry name" value="S53_propep"/>
</dbReference>
<evidence type="ECO:0000256" key="12">
    <source>
        <dbReference type="ARBA" id="ARBA00023026"/>
    </source>
</evidence>
<dbReference type="EC" id="3.4.14.10" evidence="4"/>
<evidence type="ECO:0000256" key="13">
    <source>
        <dbReference type="ARBA" id="ARBA00023145"/>
    </source>
</evidence>
<evidence type="ECO:0000256" key="3">
    <source>
        <dbReference type="ARBA" id="ARBA00004239"/>
    </source>
</evidence>
<comment type="catalytic activity">
    <reaction evidence="1">
        <text>Release of an N-terminal tripeptide from a polypeptide.</text>
        <dbReference type="EC" id="3.4.14.10"/>
    </reaction>
</comment>
<feature type="active site" description="Charge relay system" evidence="15">
    <location>
        <position position="548"/>
    </location>
</feature>
<evidence type="ECO:0000256" key="11">
    <source>
        <dbReference type="ARBA" id="ARBA00022837"/>
    </source>
</evidence>
<organism evidence="18 19">
    <name type="scientific">Mycena pura</name>
    <dbReference type="NCBI Taxonomy" id="153505"/>
    <lineage>
        <taxon>Eukaryota</taxon>
        <taxon>Fungi</taxon>
        <taxon>Dikarya</taxon>
        <taxon>Basidiomycota</taxon>
        <taxon>Agaricomycotina</taxon>
        <taxon>Agaricomycetes</taxon>
        <taxon>Agaricomycetidae</taxon>
        <taxon>Agaricales</taxon>
        <taxon>Marasmiineae</taxon>
        <taxon>Mycenaceae</taxon>
        <taxon>Mycena</taxon>
    </lineage>
</organism>
<evidence type="ECO:0000256" key="15">
    <source>
        <dbReference type="PROSITE-ProRule" id="PRU01032"/>
    </source>
</evidence>
<protein>
    <recommendedName>
        <fullName evidence="4">tripeptidyl-peptidase II</fullName>
        <ecNumber evidence="4">3.4.14.10</ecNumber>
    </recommendedName>
</protein>
<evidence type="ECO:0000259" key="17">
    <source>
        <dbReference type="PROSITE" id="PS51695"/>
    </source>
</evidence>
<dbReference type="GO" id="GO:0008240">
    <property type="term" value="F:tripeptidyl-peptidase activity"/>
    <property type="evidence" value="ECO:0007669"/>
    <property type="project" value="UniProtKB-EC"/>
</dbReference>
<dbReference type="GO" id="GO:0004252">
    <property type="term" value="F:serine-type endopeptidase activity"/>
    <property type="evidence" value="ECO:0007669"/>
    <property type="project" value="UniProtKB-UniRule"/>
</dbReference>
<dbReference type="SUPFAM" id="SSF52743">
    <property type="entry name" value="Subtilisin-like"/>
    <property type="match status" value="1"/>
</dbReference>
<evidence type="ECO:0000256" key="1">
    <source>
        <dbReference type="ARBA" id="ARBA00001910"/>
    </source>
</evidence>
<dbReference type="FunFam" id="3.40.50.200:FF:000015">
    <property type="entry name" value="Tripeptidyl peptidase A"/>
    <property type="match status" value="1"/>
</dbReference>
<evidence type="ECO:0000256" key="10">
    <source>
        <dbReference type="ARBA" id="ARBA00022825"/>
    </source>
</evidence>
<dbReference type="GO" id="GO:0006508">
    <property type="term" value="P:proteolysis"/>
    <property type="evidence" value="ECO:0007669"/>
    <property type="project" value="UniProtKB-KW"/>
</dbReference>
<feature type="signal peptide" evidence="16">
    <location>
        <begin position="1"/>
        <end position="17"/>
    </location>
</feature>
<dbReference type="InterPro" id="IPR050819">
    <property type="entry name" value="Tripeptidyl-peptidase_I"/>
</dbReference>
<evidence type="ECO:0000256" key="8">
    <source>
        <dbReference type="ARBA" id="ARBA00022729"/>
    </source>
</evidence>
<reference evidence="18" key="1">
    <citation type="submission" date="2023-03" db="EMBL/GenBank/DDBJ databases">
        <title>Massive genome expansion in bonnet fungi (Mycena s.s.) driven by repeated elements and novel gene families across ecological guilds.</title>
        <authorList>
            <consortium name="Lawrence Berkeley National Laboratory"/>
            <person name="Harder C.B."/>
            <person name="Miyauchi S."/>
            <person name="Viragh M."/>
            <person name="Kuo A."/>
            <person name="Thoen E."/>
            <person name="Andreopoulos B."/>
            <person name="Lu D."/>
            <person name="Skrede I."/>
            <person name="Drula E."/>
            <person name="Henrissat B."/>
            <person name="Morin E."/>
            <person name="Kohler A."/>
            <person name="Barry K."/>
            <person name="LaButti K."/>
            <person name="Morin E."/>
            <person name="Salamov A."/>
            <person name="Lipzen A."/>
            <person name="Mereny Z."/>
            <person name="Hegedus B."/>
            <person name="Baldrian P."/>
            <person name="Stursova M."/>
            <person name="Weitz H."/>
            <person name="Taylor A."/>
            <person name="Grigoriev I.V."/>
            <person name="Nagy L.G."/>
            <person name="Martin F."/>
            <person name="Kauserud H."/>
        </authorList>
    </citation>
    <scope>NUCLEOTIDE SEQUENCE</scope>
    <source>
        <strain evidence="18">9144</strain>
    </source>
</reference>
<proteinExistence type="predicted"/>
<evidence type="ECO:0000256" key="14">
    <source>
        <dbReference type="ARBA" id="ARBA00023180"/>
    </source>
</evidence>
<feature type="binding site" evidence="15">
    <location>
        <position position="591"/>
    </location>
    <ligand>
        <name>Ca(2+)</name>
        <dbReference type="ChEBI" id="CHEBI:29108"/>
    </ligand>
</feature>
<dbReference type="GO" id="GO:0046872">
    <property type="term" value="F:metal ion binding"/>
    <property type="evidence" value="ECO:0007669"/>
    <property type="project" value="UniProtKB-UniRule"/>
</dbReference>
<feature type="active site" description="Charge relay system" evidence="15">
    <location>
        <position position="299"/>
    </location>
</feature>
<keyword evidence="5" id="KW-0964">Secreted</keyword>
<evidence type="ECO:0000256" key="4">
    <source>
        <dbReference type="ARBA" id="ARBA00012462"/>
    </source>
</evidence>
<name>A0AAD6V1A5_9AGAR</name>
<dbReference type="PANTHER" id="PTHR14218:SF19">
    <property type="entry name" value="SERINE PROTEASE AORO, PUTATIVE (AFU_ORTHOLOGUE AFUA_6G10250)-RELATED"/>
    <property type="match status" value="1"/>
</dbReference>
<dbReference type="InterPro" id="IPR036852">
    <property type="entry name" value="Peptidase_S8/S53_dom_sf"/>
</dbReference>
<keyword evidence="12" id="KW-0843">Virulence</keyword>
<dbReference type="PROSITE" id="PS51695">
    <property type="entry name" value="SEDOLISIN"/>
    <property type="match status" value="1"/>
</dbReference>
<dbReference type="SMART" id="SM00944">
    <property type="entry name" value="Pro-kuma_activ"/>
    <property type="match status" value="1"/>
</dbReference>
<evidence type="ECO:0000313" key="19">
    <source>
        <dbReference type="Proteomes" id="UP001219525"/>
    </source>
</evidence>
<accession>A0AAD6V1A5</accession>
<dbReference type="CDD" id="cd11377">
    <property type="entry name" value="Pro-peptidase_S53"/>
    <property type="match status" value="1"/>
</dbReference>
<evidence type="ECO:0000256" key="7">
    <source>
        <dbReference type="ARBA" id="ARBA00022723"/>
    </source>
</evidence>
<dbReference type="CDD" id="cd04056">
    <property type="entry name" value="Peptidases_S53"/>
    <property type="match status" value="1"/>
</dbReference>
<feature type="binding site" evidence="15">
    <location>
        <position position="612"/>
    </location>
    <ligand>
        <name>Ca(2+)</name>
        <dbReference type="ChEBI" id="CHEBI:29108"/>
    </ligand>
</feature>
<dbReference type="Gene3D" id="3.40.50.200">
    <property type="entry name" value="Peptidase S8/S53 domain"/>
    <property type="match status" value="1"/>
</dbReference>
<gene>
    <name evidence="18" type="ORF">GGX14DRAFT_661564</name>
</gene>
<comment type="function">
    <text evidence="2">Secreted tripeptidyl-peptidase which degrades proteins at acidic pHs and is involved in virulence.</text>
</comment>
<dbReference type="Proteomes" id="UP001219525">
    <property type="component" value="Unassembled WGS sequence"/>
</dbReference>
<feature type="chain" id="PRO_5042168895" description="tripeptidyl-peptidase II" evidence="16">
    <location>
        <begin position="18"/>
        <end position="633"/>
    </location>
</feature>
<keyword evidence="13" id="KW-0865">Zymogen</keyword>
<feature type="binding site" evidence="15">
    <location>
        <position position="610"/>
    </location>
    <ligand>
        <name>Ca(2+)</name>
        <dbReference type="ChEBI" id="CHEBI:29108"/>
    </ligand>
</feature>
<comment type="subcellular location">
    <subcellularLocation>
        <location evidence="3">Secreted</location>
        <location evidence="3">Extracellular space</location>
    </subcellularLocation>
</comment>
<dbReference type="InterPro" id="IPR000209">
    <property type="entry name" value="Peptidase_S8/S53_dom"/>
</dbReference>
<dbReference type="Pfam" id="PF00082">
    <property type="entry name" value="Peptidase_S8"/>
    <property type="match status" value="1"/>
</dbReference>
<keyword evidence="11 15" id="KW-0106">Calcium</keyword>
<keyword evidence="10 15" id="KW-0720">Serine protease</keyword>
<keyword evidence="19" id="KW-1185">Reference proteome</keyword>
<evidence type="ECO:0000256" key="9">
    <source>
        <dbReference type="ARBA" id="ARBA00022801"/>
    </source>
</evidence>
<keyword evidence="9 15" id="KW-0378">Hydrolase</keyword>
<dbReference type="AlphaFoldDB" id="A0AAD6V1A5"/>
<comment type="caution">
    <text evidence="18">The sequence shown here is derived from an EMBL/GenBank/DDBJ whole genome shotgun (WGS) entry which is preliminary data.</text>
</comment>
<evidence type="ECO:0000256" key="6">
    <source>
        <dbReference type="ARBA" id="ARBA00022670"/>
    </source>
</evidence>
<evidence type="ECO:0000313" key="18">
    <source>
        <dbReference type="EMBL" id="KAJ7199639.1"/>
    </source>
</evidence>
<dbReference type="EMBL" id="JARJCW010000067">
    <property type="protein sequence ID" value="KAJ7199639.1"/>
    <property type="molecule type" value="Genomic_DNA"/>
</dbReference>
<feature type="active site" description="Charge relay system" evidence="15">
    <location>
        <position position="303"/>
    </location>
</feature>
<evidence type="ECO:0000256" key="5">
    <source>
        <dbReference type="ARBA" id="ARBA00022525"/>
    </source>
</evidence>
<keyword evidence="14" id="KW-0325">Glycoprotein</keyword>
<keyword evidence="8 16" id="KW-0732">Signal</keyword>
<keyword evidence="7 15" id="KW-0479">Metal-binding</keyword>
<dbReference type="InterPro" id="IPR030400">
    <property type="entry name" value="Sedolisin_dom"/>
</dbReference>
<dbReference type="Pfam" id="PF09286">
    <property type="entry name" value="Pro-kuma_activ"/>
    <property type="match status" value="1"/>
</dbReference>
<dbReference type="PANTHER" id="PTHR14218">
    <property type="entry name" value="PROTEASE S8 TRIPEPTIDYL PEPTIDASE I CLN2"/>
    <property type="match status" value="1"/>
</dbReference>
<evidence type="ECO:0000256" key="16">
    <source>
        <dbReference type="SAM" id="SignalP"/>
    </source>
</evidence>
<evidence type="ECO:0000256" key="2">
    <source>
        <dbReference type="ARBA" id="ARBA00002451"/>
    </source>
</evidence>
<keyword evidence="6 15" id="KW-0645">Protease</keyword>